<evidence type="ECO:0000256" key="11">
    <source>
        <dbReference type="SAM" id="SignalP"/>
    </source>
</evidence>
<dbReference type="Proteomes" id="UP000318126">
    <property type="component" value="Unassembled WGS sequence"/>
</dbReference>
<keyword evidence="11" id="KW-0732">Signal</keyword>
<evidence type="ECO:0000259" key="12">
    <source>
        <dbReference type="PROSITE" id="PS52015"/>
    </source>
</evidence>
<evidence type="ECO:0000256" key="6">
    <source>
        <dbReference type="ARBA" id="ARBA00022692"/>
    </source>
</evidence>
<protein>
    <submittedName>
        <fullName evidence="13">Energy transducer TonB</fullName>
    </submittedName>
</protein>
<feature type="chain" id="PRO_5022224436" evidence="11">
    <location>
        <begin position="23"/>
        <end position="257"/>
    </location>
</feature>
<accession>A0A553JSP5</accession>
<dbReference type="NCBIfam" id="TIGR01352">
    <property type="entry name" value="tonB_Cterm"/>
    <property type="match status" value="1"/>
</dbReference>
<dbReference type="OrthoDB" id="9816142at2"/>
<dbReference type="PANTHER" id="PTHR33446">
    <property type="entry name" value="PROTEIN TONB-RELATED"/>
    <property type="match status" value="1"/>
</dbReference>
<keyword evidence="5" id="KW-0997">Cell inner membrane</keyword>
<feature type="domain" description="TonB C-terminal" evidence="12">
    <location>
        <begin position="168"/>
        <end position="257"/>
    </location>
</feature>
<comment type="subcellular location">
    <subcellularLocation>
        <location evidence="1">Cell inner membrane</location>
        <topology evidence="1">Single-pass membrane protein</topology>
        <orientation evidence="1">Periplasmic side</orientation>
    </subcellularLocation>
</comment>
<evidence type="ECO:0000256" key="9">
    <source>
        <dbReference type="ARBA" id="ARBA00023136"/>
    </source>
</evidence>
<comment type="similarity">
    <text evidence="2">Belongs to the TonB family.</text>
</comment>
<dbReference type="InterPro" id="IPR037682">
    <property type="entry name" value="TonB_C"/>
</dbReference>
<feature type="compositionally biased region" description="Basic and acidic residues" evidence="10">
    <location>
        <begin position="147"/>
        <end position="157"/>
    </location>
</feature>
<feature type="compositionally biased region" description="Basic and acidic residues" evidence="10">
    <location>
        <begin position="106"/>
        <end position="116"/>
    </location>
</feature>
<evidence type="ECO:0000256" key="5">
    <source>
        <dbReference type="ARBA" id="ARBA00022519"/>
    </source>
</evidence>
<dbReference type="Pfam" id="PF03544">
    <property type="entry name" value="TonB_C"/>
    <property type="match status" value="1"/>
</dbReference>
<dbReference type="InterPro" id="IPR051045">
    <property type="entry name" value="TonB-dependent_transducer"/>
</dbReference>
<dbReference type="Gene3D" id="3.30.1150.10">
    <property type="match status" value="1"/>
</dbReference>
<sequence>MTPKRYLTFACLTALIQGGVIASQSQPSELRTAGVPMGSVQSINLTITTPTTQSTSAAAPPAAVEKQLTKAAPNKPKAIVKPPTAEPKTNPLSIVKTPPVVKKIEPVSHTKSDEQLTAKQPASDNKLPKTNTGPLVADTTPLPVSDADTHAQQRETQSKQGVAQTNIMLNRPTFSSPPSQPLYPKLARKRGFEGTVTVEVMFNQIGEQLSLTLIDSSGFTLLDKAALNAVEKWQFSAPSPQTAYAYTVRVPVKFALN</sequence>
<evidence type="ECO:0000256" key="7">
    <source>
        <dbReference type="ARBA" id="ARBA00022927"/>
    </source>
</evidence>
<dbReference type="RefSeq" id="WP_143563508.1">
    <property type="nucleotide sequence ID" value="NZ_BMPL01000009.1"/>
</dbReference>
<keyword evidence="14" id="KW-1185">Reference proteome</keyword>
<evidence type="ECO:0000313" key="14">
    <source>
        <dbReference type="Proteomes" id="UP000318126"/>
    </source>
</evidence>
<evidence type="ECO:0000256" key="8">
    <source>
        <dbReference type="ARBA" id="ARBA00022989"/>
    </source>
</evidence>
<dbReference type="InterPro" id="IPR006260">
    <property type="entry name" value="TonB/TolA_C"/>
</dbReference>
<keyword evidence="7" id="KW-0653">Protein transport</keyword>
<dbReference type="PANTHER" id="PTHR33446:SF2">
    <property type="entry name" value="PROTEIN TONB"/>
    <property type="match status" value="1"/>
</dbReference>
<evidence type="ECO:0000256" key="10">
    <source>
        <dbReference type="SAM" id="MobiDB-lite"/>
    </source>
</evidence>
<evidence type="ECO:0000256" key="1">
    <source>
        <dbReference type="ARBA" id="ARBA00004383"/>
    </source>
</evidence>
<keyword evidence="8" id="KW-1133">Transmembrane helix</keyword>
<dbReference type="PROSITE" id="PS52015">
    <property type="entry name" value="TONB_CTD"/>
    <property type="match status" value="1"/>
</dbReference>
<feature type="region of interest" description="Disordered" evidence="10">
    <location>
        <begin position="106"/>
        <end position="164"/>
    </location>
</feature>
<keyword evidence="6" id="KW-0812">Transmembrane</keyword>
<evidence type="ECO:0000313" key="13">
    <source>
        <dbReference type="EMBL" id="TRY15470.1"/>
    </source>
</evidence>
<dbReference type="AlphaFoldDB" id="A0A553JSP5"/>
<evidence type="ECO:0000256" key="2">
    <source>
        <dbReference type="ARBA" id="ARBA00006555"/>
    </source>
</evidence>
<feature type="signal peptide" evidence="11">
    <location>
        <begin position="1"/>
        <end position="22"/>
    </location>
</feature>
<dbReference type="GO" id="GO:0015031">
    <property type="term" value="P:protein transport"/>
    <property type="evidence" value="ECO:0007669"/>
    <property type="project" value="UniProtKB-KW"/>
</dbReference>
<dbReference type="GO" id="GO:0055085">
    <property type="term" value="P:transmembrane transport"/>
    <property type="evidence" value="ECO:0007669"/>
    <property type="project" value="InterPro"/>
</dbReference>
<dbReference type="GO" id="GO:0031992">
    <property type="term" value="F:energy transducer activity"/>
    <property type="evidence" value="ECO:0007669"/>
    <property type="project" value="TreeGrafter"/>
</dbReference>
<evidence type="ECO:0000256" key="4">
    <source>
        <dbReference type="ARBA" id="ARBA00022475"/>
    </source>
</evidence>
<gene>
    <name evidence="13" type="ORF">FN961_05275</name>
</gene>
<organism evidence="13 14">
    <name type="scientific">Shewanella hanedai</name>
    <name type="common">Alteromonas hanedai</name>
    <dbReference type="NCBI Taxonomy" id="25"/>
    <lineage>
        <taxon>Bacteria</taxon>
        <taxon>Pseudomonadati</taxon>
        <taxon>Pseudomonadota</taxon>
        <taxon>Gammaproteobacteria</taxon>
        <taxon>Alteromonadales</taxon>
        <taxon>Shewanellaceae</taxon>
        <taxon>Shewanella</taxon>
    </lineage>
</organism>
<reference evidence="14" key="1">
    <citation type="submission" date="2019-07" db="EMBL/GenBank/DDBJ databases">
        <title>Shewanella sp. YLB-08 draft genomic sequence.</title>
        <authorList>
            <person name="Yu L."/>
        </authorList>
    </citation>
    <scope>NUCLEOTIDE SEQUENCE [LARGE SCALE GENOMIC DNA]</scope>
    <source>
        <strain evidence="14">JCM 20706</strain>
    </source>
</reference>
<keyword evidence="4" id="KW-1003">Cell membrane</keyword>
<feature type="compositionally biased region" description="Polar residues" evidence="10">
    <location>
        <begin position="117"/>
        <end position="133"/>
    </location>
</feature>
<evidence type="ECO:0000256" key="3">
    <source>
        <dbReference type="ARBA" id="ARBA00022448"/>
    </source>
</evidence>
<dbReference type="EMBL" id="VKGK01000004">
    <property type="protein sequence ID" value="TRY15470.1"/>
    <property type="molecule type" value="Genomic_DNA"/>
</dbReference>
<name>A0A553JSP5_SHEHA</name>
<dbReference type="SUPFAM" id="SSF74653">
    <property type="entry name" value="TolA/TonB C-terminal domain"/>
    <property type="match status" value="1"/>
</dbReference>
<keyword evidence="3" id="KW-0813">Transport</keyword>
<comment type="caution">
    <text evidence="13">The sequence shown here is derived from an EMBL/GenBank/DDBJ whole genome shotgun (WGS) entry which is preliminary data.</text>
</comment>
<dbReference type="GO" id="GO:0098797">
    <property type="term" value="C:plasma membrane protein complex"/>
    <property type="evidence" value="ECO:0007669"/>
    <property type="project" value="TreeGrafter"/>
</dbReference>
<keyword evidence="9" id="KW-0472">Membrane</keyword>
<proteinExistence type="inferred from homology"/>